<comment type="caution">
    <text evidence="4">The sequence shown here is derived from an EMBL/GenBank/DDBJ whole genome shotgun (WGS) entry which is preliminary data.</text>
</comment>
<dbReference type="Pfam" id="PF05617">
    <property type="entry name" value="Prolamin_like"/>
    <property type="match status" value="1"/>
</dbReference>
<dbReference type="Proteomes" id="UP000554482">
    <property type="component" value="Unassembled WGS sequence"/>
</dbReference>
<reference evidence="4 5" key="1">
    <citation type="submission" date="2020-06" db="EMBL/GenBank/DDBJ databases">
        <title>Transcriptomic and genomic resources for Thalictrum thalictroides and T. hernandezii: Facilitating candidate gene discovery in an emerging model plant lineage.</title>
        <authorList>
            <person name="Arias T."/>
            <person name="Riano-Pachon D.M."/>
            <person name="Di Stilio V.S."/>
        </authorList>
    </citation>
    <scope>NUCLEOTIDE SEQUENCE [LARGE SCALE GENOMIC DNA]</scope>
    <source>
        <strain evidence="5">cv. WT478/WT964</strain>
        <tissue evidence="4">Leaves</tissue>
    </source>
</reference>
<name>A0A7J6WTV0_THATH</name>
<dbReference type="OrthoDB" id="1368054at2759"/>
<dbReference type="PANTHER" id="PTHR31207:SF35">
    <property type="entry name" value="PROLAMIN-LIKE DOMAIN-CONTAINING PROTEIN"/>
    <property type="match status" value="1"/>
</dbReference>
<dbReference type="InterPro" id="IPR040220">
    <property type="entry name" value="DD11"/>
</dbReference>
<feature type="domain" description="Prolamin-like" evidence="3">
    <location>
        <begin position="47"/>
        <end position="114"/>
    </location>
</feature>
<accession>A0A7J6WTV0</accession>
<dbReference type="EMBL" id="JABWDY010010745">
    <property type="protein sequence ID" value="KAF5200443.1"/>
    <property type="molecule type" value="Genomic_DNA"/>
</dbReference>
<organism evidence="4 5">
    <name type="scientific">Thalictrum thalictroides</name>
    <name type="common">Rue-anemone</name>
    <name type="synonym">Anemone thalictroides</name>
    <dbReference type="NCBI Taxonomy" id="46969"/>
    <lineage>
        <taxon>Eukaryota</taxon>
        <taxon>Viridiplantae</taxon>
        <taxon>Streptophyta</taxon>
        <taxon>Embryophyta</taxon>
        <taxon>Tracheophyta</taxon>
        <taxon>Spermatophyta</taxon>
        <taxon>Magnoliopsida</taxon>
        <taxon>Ranunculales</taxon>
        <taxon>Ranunculaceae</taxon>
        <taxon>Thalictroideae</taxon>
        <taxon>Thalictrum</taxon>
    </lineage>
</organism>
<evidence type="ECO:0000256" key="2">
    <source>
        <dbReference type="SAM" id="SignalP"/>
    </source>
</evidence>
<evidence type="ECO:0000313" key="5">
    <source>
        <dbReference type="Proteomes" id="UP000554482"/>
    </source>
</evidence>
<dbReference type="PANTHER" id="PTHR31207">
    <property type="entry name" value="ECA1 GAMETOGENESIS FAMILY PROTEIN (DUF784)-RELATED-RELATED"/>
    <property type="match status" value="1"/>
</dbReference>
<keyword evidence="5" id="KW-1185">Reference proteome</keyword>
<proteinExistence type="predicted"/>
<sequence>MIVASIVIFGTLLLVPAFSSEAPTPNLDELDIAYAPGQAIVSFVDACIDRLGPHCDDMGDMLKGNKKDVDLDCCTALVRMGKKCHYTLLKLLTEVEEESLEIHQRGVWIWNYCVRKVETPFVGP</sequence>
<feature type="signal peptide" evidence="2">
    <location>
        <begin position="1"/>
        <end position="19"/>
    </location>
</feature>
<evidence type="ECO:0000259" key="3">
    <source>
        <dbReference type="Pfam" id="PF05617"/>
    </source>
</evidence>
<feature type="chain" id="PRO_5029780526" description="Prolamin-like domain-containing protein" evidence="2">
    <location>
        <begin position="20"/>
        <end position="124"/>
    </location>
</feature>
<gene>
    <name evidence="4" type="ORF">FRX31_009971</name>
</gene>
<dbReference type="InterPro" id="IPR008502">
    <property type="entry name" value="Prolamin-like"/>
</dbReference>
<evidence type="ECO:0000313" key="4">
    <source>
        <dbReference type="EMBL" id="KAF5200443.1"/>
    </source>
</evidence>
<dbReference type="AlphaFoldDB" id="A0A7J6WTV0"/>
<evidence type="ECO:0000256" key="1">
    <source>
        <dbReference type="ARBA" id="ARBA00022729"/>
    </source>
</evidence>
<protein>
    <recommendedName>
        <fullName evidence="3">Prolamin-like domain-containing protein</fullName>
    </recommendedName>
</protein>
<keyword evidence="1 2" id="KW-0732">Signal</keyword>